<keyword evidence="3" id="KW-1003">Cell membrane</keyword>
<dbReference type="EMBL" id="FOWX01000017">
    <property type="protein sequence ID" value="SFP74592.1"/>
    <property type="molecule type" value="Genomic_DNA"/>
</dbReference>
<name>A0A1I5SUZ0_9PSED</name>
<dbReference type="SUPFAM" id="SSF50956">
    <property type="entry name" value="Thermostable phytase (3-phytase)"/>
    <property type="match status" value="1"/>
</dbReference>
<evidence type="ECO:0000256" key="1">
    <source>
        <dbReference type="ARBA" id="ARBA00004236"/>
    </source>
</evidence>
<dbReference type="CDD" id="cd09971">
    <property type="entry name" value="SdiA-regulated"/>
    <property type="match status" value="1"/>
</dbReference>
<evidence type="ECO:0000256" key="4">
    <source>
        <dbReference type="ARBA" id="ARBA00023136"/>
    </source>
</evidence>
<sequence>MPVPFLRFMPPRRWVLLLLVVATALLVDFLRLDERAWFWLKEGRLSVAEQQASIWLPGYRVVVQGRTLAGLARDETSGLSYNPASDTLFTVTGRNPQLVELSLAGEVLRRIPLTGFSDPEGVEVISGGRLAIIDERRRSLTVLTVDDDTRSLDAGDYPSFDLGFADSGNKGFEGIAWDSLNQRLLLGKERGPLGLFSLPFAGEDGAAGTLQALPSKRAFVRDISSLSFDARTGHSLVLSDESRLLLELDGQGRPVSFISLIGGLNGLHRSIKQAEGVTMDAAGNIYIVGEPNLLYVFSKDAPVVLPTQVE</sequence>
<organism evidence="5 6">
    <name type="scientific">Pseudomonas borbori</name>
    <dbReference type="NCBI Taxonomy" id="289003"/>
    <lineage>
        <taxon>Bacteria</taxon>
        <taxon>Pseudomonadati</taxon>
        <taxon>Pseudomonadota</taxon>
        <taxon>Gammaproteobacteria</taxon>
        <taxon>Pseudomonadales</taxon>
        <taxon>Pseudomonadaceae</taxon>
        <taxon>Pseudomonas</taxon>
    </lineage>
</organism>
<keyword evidence="6" id="KW-1185">Reference proteome</keyword>
<evidence type="ECO:0000256" key="3">
    <source>
        <dbReference type="ARBA" id="ARBA00022475"/>
    </source>
</evidence>
<dbReference type="AlphaFoldDB" id="A0A1I5SUZ0"/>
<accession>A0A1I5SUZ0</accession>
<gene>
    <name evidence="5" type="ORF">SAMN05216190_11783</name>
</gene>
<dbReference type="RefSeq" id="WP_090502033.1">
    <property type="nucleotide sequence ID" value="NZ_FOWX01000017.1"/>
</dbReference>
<comment type="subcellular location">
    <subcellularLocation>
        <location evidence="1">Cell membrane</location>
    </subcellularLocation>
</comment>
<dbReference type="GO" id="GO:0005886">
    <property type="term" value="C:plasma membrane"/>
    <property type="evidence" value="ECO:0007669"/>
    <property type="project" value="UniProtKB-SubCell"/>
</dbReference>
<dbReference type="Pfam" id="PF06977">
    <property type="entry name" value="SdiA-regulated"/>
    <property type="match status" value="1"/>
</dbReference>
<dbReference type="OrthoDB" id="6080098at2"/>
<comment type="similarity">
    <text evidence="2">Belongs to the YjiK family.</text>
</comment>
<dbReference type="Gene3D" id="2.120.10.30">
    <property type="entry name" value="TolB, C-terminal domain"/>
    <property type="match status" value="1"/>
</dbReference>
<evidence type="ECO:0000256" key="2">
    <source>
        <dbReference type="ARBA" id="ARBA00009852"/>
    </source>
</evidence>
<dbReference type="InterPro" id="IPR009722">
    <property type="entry name" value="YjiK/CarP"/>
</dbReference>
<proteinExistence type="inferred from homology"/>
<reference evidence="6" key="1">
    <citation type="submission" date="2016-10" db="EMBL/GenBank/DDBJ databases">
        <authorList>
            <person name="Varghese N."/>
            <person name="Submissions S."/>
        </authorList>
    </citation>
    <scope>NUCLEOTIDE SEQUENCE [LARGE SCALE GENOMIC DNA]</scope>
    <source>
        <strain evidence="6">DSM 17834</strain>
    </source>
</reference>
<protein>
    <submittedName>
        <fullName evidence="5">Uncharacterized protein YjiK</fullName>
    </submittedName>
</protein>
<keyword evidence="4" id="KW-0472">Membrane</keyword>
<dbReference type="STRING" id="289003.SAMN05216190_11783"/>
<evidence type="ECO:0000313" key="6">
    <source>
        <dbReference type="Proteomes" id="UP000198784"/>
    </source>
</evidence>
<dbReference type="InterPro" id="IPR011042">
    <property type="entry name" value="6-blade_b-propeller_TolB-like"/>
</dbReference>
<dbReference type="Proteomes" id="UP000198784">
    <property type="component" value="Unassembled WGS sequence"/>
</dbReference>
<evidence type="ECO:0000313" key="5">
    <source>
        <dbReference type="EMBL" id="SFP74592.1"/>
    </source>
</evidence>